<evidence type="ECO:0000259" key="4">
    <source>
        <dbReference type="PROSITE" id="PS51371"/>
    </source>
</evidence>
<dbReference type="STRING" id="115433.SAMN05421835_101746"/>
<dbReference type="SMART" id="SM00116">
    <property type="entry name" value="CBS"/>
    <property type="match status" value="2"/>
</dbReference>
<dbReference type="EMBL" id="FORP01000001">
    <property type="protein sequence ID" value="SFI77578.1"/>
    <property type="molecule type" value="Genomic_DNA"/>
</dbReference>
<reference evidence="5 6" key="1">
    <citation type="submission" date="2016-10" db="EMBL/GenBank/DDBJ databases">
        <authorList>
            <person name="de Groot N.N."/>
        </authorList>
    </citation>
    <scope>NUCLEOTIDE SEQUENCE [LARGE SCALE GENOMIC DNA]</scope>
    <source>
        <strain evidence="5 6">DSM 44468</strain>
    </source>
</reference>
<sequence length="218" mass="23119">MRTLTVGAVMTRDPYVVSPEAEFKDVAVLLAQREISAVPVVGDDGTLLGVVSEADLLPKEEYAGDQEPPSGFARSRTKAAWHKAGAVRARELMTAPAQTVDVGEPLPAVARRLGGGGLRRLFVLENGKLVGVVARRDLLGVFLRPDEQIKADVETEVFGKALGAAPGCYSVTVHHGEVMLLGRLEYRSSAAAAGSLTASVPGVVEVCNRLGYVWDDGR</sequence>
<dbReference type="PANTHER" id="PTHR43080">
    <property type="entry name" value="CBS DOMAIN-CONTAINING PROTEIN CBSX3, MITOCHONDRIAL"/>
    <property type="match status" value="1"/>
</dbReference>
<feature type="domain" description="CBS" evidence="4">
    <location>
        <begin position="10"/>
        <end position="67"/>
    </location>
</feature>
<dbReference type="InterPro" id="IPR007055">
    <property type="entry name" value="BON_dom"/>
</dbReference>
<evidence type="ECO:0000256" key="1">
    <source>
        <dbReference type="ARBA" id="ARBA00023122"/>
    </source>
</evidence>
<organism evidence="5 6">
    <name type="scientific">Amycolatopsis sacchari</name>
    <dbReference type="NCBI Taxonomy" id="115433"/>
    <lineage>
        <taxon>Bacteria</taxon>
        <taxon>Bacillati</taxon>
        <taxon>Actinomycetota</taxon>
        <taxon>Actinomycetes</taxon>
        <taxon>Pseudonocardiales</taxon>
        <taxon>Pseudonocardiaceae</taxon>
        <taxon>Amycolatopsis</taxon>
    </lineage>
</organism>
<dbReference type="PROSITE" id="PS51371">
    <property type="entry name" value="CBS"/>
    <property type="match status" value="2"/>
</dbReference>
<dbReference type="Gene3D" id="3.10.580.10">
    <property type="entry name" value="CBS-domain"/>
    <property type="match status" value="1"/>
</dbReference>
<dbReference type="InterPro" id="IPR017080">
    <property type="entry name" value="UCP036990_CBS_BON"/>
</dbReference>
<dbReference type="AlphaFoldDB" id="A0A1I3KZ16"/>
<keyword evidence="1 2" id="KW-0129">CBS domain</keyword>
<dbReference type="InterPro" id="IPR051257">
    <property type="entry name" value="Diverse_CBS-Domain"/>
</dbReference>
<dbReference type="PANTHER" id="PTHR43080:SF29">
    <property type="entry name" value="OS02G0818000 PROTEIN"/>
    <property type="match status" value="1"/>
</dbReference>
<evidence type="ECO:0000313" key="5">
    <source>
        <dbReference type="EMBL" id="SFI77578.1"/>
    </source>
</evidence>
<feature type="domain" description="BON" evidence="3">
    <location>
        <begin position="145"/>
        <end position="214"/>
    </location>
</feature>
<protein>
    <submittedName>
        <fullName evidence="5">CBS domain-containing protein</fullName>
    </submittedName>
</protein>
<evidence type="ECO:0000259" key="3">
    <source>
        <dbReference type="PROSITE" id="PS50914"/>
    </source>
</evidence>
<name>A0A1I3KZ16_9PSEU</name>
<dbReference type="Proteomes" id="UP000199025">
    <property type="component" value="Unassembled WGS sequence"/>
</dbReference>
<evidence type="ECO:0000256" key="2">
    <source>
        <dbReference type="PROSITE-ProRule" id="PRU00703"/>
    </source>
</evidence>
<feature type="domain" description="CBS" evidence="4">
    <location>
        <begin position="93"/>
        <end position="148"/>
    </location>
</feature>
<dbReference type="SUPFAM" id="SSF54631">
    <property type="entry name" value="CBS-domain pair"/>
    <property type="match status" value="1"/>
</dbReference>
<dbReference type="Gene3D" id="3.30.1340.30">
    <property type="match status" value="1"/>
</dbReference>
<gene>
    <name evidence="5" type="ORF">SAMN05421835_101746</name>
</gene>
<dbReference type="InterPro" id="IPR046342">
    <property type="entry name" value="CBS_dom_sf"/>
</dbReference>
<dbReference type="InterPro" id="IPR000644">
    <property type="entry name" value="CBS_dom"/>
</dbReference>
<evidence type="ECO:0000313" key="6">
    <source>
        <dbReference type="Proteomes" id="UP000199025"/>
    </source>
</evidence>
<dbReference type="Pfam" id="PF00571">
    <property type="entry name" value="CBS"/>
    <property type="match status" value="2"/>
</dbReference>
<keyword evidence="6" id="KW-1185">Reference proteome</keyword>
<accession>A0A1I3KZ16</accession>
<dbReference type="RefSeq" id="WP_177228520.1">
    <property type="nucleotide sequence ID" value="NZ_FORP01000001.1"/>
</dbReference>
<dbReference type="PIRSF" id="PIRSF036990">
    <property type="entry name" value="UCP036990_CBS_BON"/>
    <property type="match status" value="1"/>
</dbReference>
<proteinExistence type="predicted"/>
<dbReference type="PROSITE" id="PS50914">
    <property type="entry name" value="BON"/>
    <property type="match status" value="1"/>
</dbReference>